<reference evidence="6" key="2">
    <citation type="submission" date="2025-09" db="UniProtKB">
        <authorList>
            <consortium name="Ensembl"/>
        </authorList>
    </citation>
    <scope>IDENTIFICATION</scope>
</reference>
<comment type="subcellular location">
    <subcellularLocation>
        <location evidence="1">Secreted</location>
    </subcellularLocation>
</comment>
<evidence type="ECO:0000256" key="2">
    <source>
        <dbReference type="ARBA" id="ARBA00008369"/>
    </source>
</evidence>
<evidence type="ECO:0000256" key="3">
    <source>
        <dbReference type="ARBA" id="ARBA00022525"/>
    </source>
</evidence>
<dbReference type="GO" id="GO:0031175">
    <property type="term" value="P:neuron projection development"/>
    <property type="evidence" value="ECO:0007669"/>
    <property type="project" value="TreeGrafter"/>
</dbReference>
<dbReference type="GO" id="GO:0007218">
    <property type="term" value="P:neuropeptide signaling pathway"/>
    <property type="evidence" value="ECO:0007669"/>
    <property type="project" value="TreeGrafter"/>
</dbReference>
<reference evidence="6" key="1">
    <citation type="submission" date="2025-08" db="UniProtKB">
        <authorList>
            <consortium name="Ensembl"/>
        </authorList>
    </citation>
    <scope>IDENTIFICATION</scope>
</reference>
<dbReference type="GO" id="GO:0032880">
    <property type="term" value="P:regulation of protein localization"/>
    <property type="evidence" value="ECO:0007669"/>
    <property type="project" value="TreeGrafter"/>
</dbReference>
<dbReference type="Proteomes" id="UP000694419">
    <property type="component" value="Unplaced"/>
</dbReference>
<proteinExistence type="inferred from homology"/>
<feature type="region of interest" description="Disordered" evidence="4">
    <location>
        <begin position="1"/>
        <end position="96"/>
    </location>
</feature>
<feature type="compositionally biased region" description="Basic and acidic residues" evidence="4">
    <location>
        <begin position="7"/>
        <end position="21"/>
    </location>
</feature>
<evidence type="ECO:0000313" key="6">
    <source>
        <dbReference type="Ensembl" id="ENSCPGP00000001025.1"/>
    </source>
</evidence>
<feature type="compositionally biased region" description="Low complexity" evidence="4">
    <location>
        <begin position="71"/>
        <end position="94"/>
    </location>
</feature>
<dbReference type="GO" id="GO:0005576">
    <property type="term" value="C:extracellular region"/>
    <property type="evidence" value="ECO:0007669"/>
    <property type="project" value="UniProtKB-SubCell"/>
</dbReference>
<sequence>MPVTYNDLHRTAEREAEEREAGGSWEGTGQNWRDLKGQWHHSTKNSDRRSPLSPPHPPRKSGGRCGEERGAAPAPALTAPSPPGRRLGSRPAPGTHTHVLEDEVYDEDGNTLQDFAYDHEPLGIANPSSVIGEMYTLYYPPEKRHADGIFNKAYRKLLGQLSARKYLHSLMAKRVGGAGGGLGDEAEPLTKRHIDGIFTDSYSRYRKQMAVKKYLAAVLGKRYKQRVKNKGRRVAYL</sequence>
<dbReference type="PANTHER" id="PTHR11213">
    <property type="entry name" value="GLUCAGON-FAMILY NEUROPEPTIDE"/>
    <property type="match status" value="1"/>
</dbReference>
<evidence type="ECO:0000313" key="7">
    <source>
        <dbReference type="Proteomes" id="UP000694419"/>
    </source>
</evidence>
<dbReference type="GO" id="GO:0043005">
    <property type="term" value="C:neuron projection"/>
    <property type="evidence" value="ECO:0007669"/>
    <property type="project" value="TreeGrafter"/>
</dbReference>
<dbReference type="Pfam" id="PF00123">
    <property type="entry name" value="Hormone_2"/>
    <property type="match status" value="2"/>
</dbReference>
<dbReference type="GO" id="GO:0016521">
    <property type="term" value="F:pituitary adenylate cyclase activating polypeptide activity"/>
    <property type="evidence" value="ECO:0007669"/>
    <property type="project" value="TreeGrafter"/>
</dbReference>
<keyword evidence="3" id="KW-0964">Secreted</keyword>
<name>A0A8C3J1M8_9CHAR</name>
<dbReference type="GO" id="GO:0007189">
    <property type="term" value="P:adenylate cyclase-activating G protein-coupled receptor signaling pathway"/>
    <property type="evidence" value="ECO:0007669"/>
    <property type="project" value="TreeGrafter"/>
</dbReference>
<dbReference type="InterPro" id="IPR046963">
    <property type="entry name" value="VIP/GHRH-like"/>
</dbReference>
<dbReference type="GO" id="GO:0070374">
    <property type="term" value="P:positive regulation of ERK1 and ERK2 cascade"/>
    <property type="evidence" value="ECO:0007669"/>
    <property type="project" value="TreeGrafter"/>
</dbReference>
<dbReference type="Ensembl" id="ENSCPGT00000001143.1">
    <property type="protein sequence ID" value="ENSCPGP00000001025.1"/>
    <property type="gene ID" value="ENSCPGG00000000793.1"/>
</dbReference>
<dbReference type="AlphaFoldDB" id="A0A8C3J1M8"/>
<protein>
    <submittedName>
        <fullName evidence="6">Adenylate cyclase activating polypeptide 1</fullName>
    </submittedName>
</protein>
<dbReference type="InterPro" id="IPR000532">
    <property type="entry name" value="Glucagon_GIP_secretin_VIP"/>
</dbReference>
<dbReference type="GO" id="GO:0043204">
    <property type="term" value="C:perikaryon"/>
    <property type="evidence" value="ECO:0007669"/>
    <property type="project" value="TreeGrafter"/>
</dbReference>
<dbReference type="GO" id="GO:0051428">
    <property type="term" value="F:peptide hormone receptor binding"/>
    <property type="evidence" value="ECO:0007669"/>
    <property type="project" value="TreeGrafter"/>
</dbReference>
<dbReference type="PANTHER" id="PTHR11213:SF1">
    <property type="entry name" value="PITUITARY ADENYLATE CYCLASE-ACTIVATING POLYPEPTIDE"/>
    <property type="match status" value="1"/>
</dbReference>
<keyword evidence="7" id="KW-1185">Reference proteome</keyword>
<accession>A0A8C3J1M8</accession>
<dbReference type="PROSITE" id="PS00260">
    <property type="entry name" value="GLUCAGON"/>
    <property type="match status" value="1"/>
</dbReference>
<comment type="similarity">
    <text evidence="2">Belongs to the glucagon family.</text>
</comment>
<organism evidence="6 7">
    <name type="scientific">Calidris pygmaea</name>
    <name type="common">Spoon-billed sandpiper</name>
    <dbReference type="NCBI Taxonomy" id="425635"/>
    <lineage>
        <taxon>Eukaryota</taxon>
        <taxon>Metazoa</taxon>
        <taxon>Chordata</taxon>
        <taxon>Craniata</taxon>
        <taxon>Vertebrata</taxon>
        <taxon>Euteleostomi</taxon>
        <taxon>Archelosauria</taxon>
        <taxon>Archosauria</taxon>
        <taxon>Dinosauria</taxon>
        <taxon>Saurischia</taxon>
        <taxon>Theropoda</taxon>
        <taxon>Coelurosauria</taxon>
        <taxon>Aves</taxon>
        <taxon>Neognathae</taxon>
        <taxon>Neoaves</taxon>
        <taxon>Charadriiformes</taxon>
        <taxon>Scolopacidae</taxon>
        <taxon>Calidris</taxon>
    </lineage>
</organism>
<feature type="domain" description="Glucagon / GIP / secretin / VIP family" evidence="5">
    <location>
        <begin position="193"/>
        <end position="215"/>
    </location>
</feature>
<evidence type="ECO:0000256" key="1">
    <source>
        <dbReference type="ARBA" id="ARBA00004613"/>
    </source>
</evidence>
<evidence type="ECO:0000256" key="4">
    <source>
        <dbReference type="SAM" id="MobiDB-lite"/>
    </source>
</evidence>
<evidence type="ECO:0000259" key="5">
    <source>
        <dbReference type="PROSITE" id="PS00260"/>
    </source>
</evidence>
<dbReference type="SMART" id="SM00070">
    <property type="entry name" value="GLUCA"/>
    <property type="match status" value="2"/>
</dbReference>
<dbReference type="GO" id="GO:0005184">
    <property type="term" value="F:neuropeptide hormone activity"/>
    <property type="evidence" value="ECO:0007669"/>
    <property type="project" value="InterPro"/>
</dbReference>